<keyword evidence="9" id="KW-1185">Reference proteome</keyword>
<evidence type="ECO:0000259" key="6">
    <source>
        <dbReference type="Pfam" id="PF18052"/>
    </source>
</evidence>
<keyword evidence="2" id="KW-0547">Nucleotide-binding</keyword>
<dbReference type="Gene3D" id="3.40.50.300">
    <property type="entry name" value="P-loop containing nucleotide triphosphate hydrolases"/>
    <property type="match status" value="1"/>
</dbReference>
<evidence type="ECO:0008006" key="10">
    <source>
        <dbReference type="Google" id="ProtNLM"/>
    </source>
</evidence>
<protein>
    <recommendedName>
        <fullName evidence="10">Disease resistance protein RGA3</fullName>
    </recommendedName>
</protein>
<name>A0ABU6QRU7_9FABA</name>
<accession>A0ABU6QRU7</accession>
<feature type="domain" description="NB-ARC" evidence="5">
    <location>
        <begin position="173"/>
        <end position="341"/>
    </location>
</feature>
<dbReference type="PRINTS" id="PR00364">
    <property type="entry name" value="DISEASERSIST"/>
</dbReference>
<dbReference type="EMBL" id="JASCZI010001047">
    <property type="protein sequence ID" value="MED6114156.1"/>
    <property type="molecule type" value="Genomic_DNA"/>
</dbReference>
<feature type="domain" description="Disease resistance N-terminal" evidence="6">
    <location>
        <begin position="10"/>
        <end position="99"/>
    </location>
</feature>
<comment type="caution">
    <text evidence="8">The sequence shown here is derived from an EMBL/GenBank/DDBJ whole genome shotgun (WGS) entry which is preliminary data.</text>
</comment>
<keyword evidence="1" id="KW-0677">Repeat</keyword>
<dbReference type="InterPro" id="IPR027417">
    <property type="entry name" value="P-loop_NTPase"/>
</dbReference>
<dbReference type="Pfam" id="PF00931">
    <property type="entry name" value="NB-ARC"/>
    <property type="match status" value="1"/>
</dbReference>
<dbReference type="SUPFAM" id="SSF52540">
    <property type="entry name" value="P-loop containing nucleoside triphosphate hydrolases"/>
    <property type="match status" value="1"/>
</dbReference>
<gene>
    <name evidence="8" type="ORF">PIB30_077569</name>
</gene>
<feature type="domain" description="Disease resistance protein winged helix" evidence="7">
    <location>
        <begin position="402"/>
        <end position="469"/>
    </location>
</feature>
<dbReference type="Gene3D" id="1.10.10.10">
    <property type="entry name" value="Winged helix-like DNA-binding domain superfamily/Winged helix DNA-binding domain"/>
    <property type="match status" value="1"/>
</dbReference>
<reference evidence="8 9" key="1">
    <citation type="journal article" date="2023" name="Plants (Basel)">
        <title>Bridging the Gap: Combining Genomics and Transcriptomics Approaches to Understand Stylosanthes scabra, an Orphan Legume from the Brazilian Caatinga.</title>
        <authorList>
            <person name="Ferreira-Neto J.R.C."/>
            <person name="da Silva M.D."/>
            <person name="Binneck E."/>
            <person name="de Melo N.F."/>
            <person name="da Silva R.H."/>
            <person name="de Melo A.L.T.M."/>
            <person name="Pandolfi V."/>
            <person name="Bustamante F.O."/>
            <person name="Brasileiro-Vidal A.C."/>
            <person name="Benko-Iseppon A.M."/>
        </authorList>
    </citation>
    <scope>NUCLEOTIDE SEQUENCE [LARGE SCALE GENOMIC DNA]</scope>
    <source>
        <tissue evidence="8">Leaves</tissue>
    </source>
</reference>
<evidence type="ECO:0000259" key="5">
    <source>
        <dbReference type="Pfam" id="PF00931"/>
    </source>
</evidence>
<dbReference type="InterPro" id="IPR058922">
    <property type="entry name" value="WHD_DRP"/>
</dbReference>
<evidence type="ECO:0000256" key="1">
    <source>
        <dbReference type="ARBA" id="ARBA00022737"/>
    </source>
</evidence>
<dbReference type="InterPro" id="IPR042197">
    <property type="entry name" value="Apaf_helical"/>
</dbReference>
<dbReference type="PANTHER" id="PTHR36766:SF40">
    <property type="entry name" value="DISEASE RESISTANCE PROTEIN RGA3"/>
    <property type="match status" value="1"/>
</dbReference>
<dbReference type="PANTHER" id="PTHR36766">
    <property type="entry name" value="PLANT BROAD-SPECTRUM MILDEW RESISTANCE PROTEIN RPW8"/>
    <property type="match status" value="1"/>
</dbReference>
<dbReference type="InterPro" id="IPR036388">
    <property type="entry name" value="WH-like_DNA-bd_sf"/>
</dbReference>
<proteinExistence type="predicted"/>
<evidence type="ECO:0000256" key="3">
    <source>
        <dbReference type="ARBA" id="ARBA00022821"/>
    </source>
</evidence>
<dbReference type="Gene3D" id="1.10.8.430">
    <property type="entry name" value="Helical domain of apoptotic protease-activating factors"/>
    <property type="match status" value="1"/>
</dbReference>
<dbReference type="InterPro" id="IPR041118">
    <property type="entry name" value="Rx_N"/>
</dbReference>
<sequence length="513" mass="58521">MPEQIPFGVATSLINTIASSAFREIGRIYGVMDDLEKLKDTLESIKVLLSDAELKQGQDATVAHWVKRFKQVLYDADDLLDDVFIKDLRRKASVGNGKTRKVRDFLSISDNSIVFRAKLARKIENIRKNFNEIAEDMSKLNLSRSVVILKQDECAWRETSSSILQSEIIGREENKSEIVNLLKKTHPNQNVSLIVVVGIGGLGKTALAQLVYNAAQDQNLFHKYMWVCVSEDFEVKTILKKMLQSLKKDADGDSLEALQQKLREELNGQKYMLVLDDVWNEEHLKWNDLRTHLMCGGQGSKLLVTTRSKLVSQAMGVDAPYVLKGLTDKQSWTLLKNLIFGDDSSKMNSKFQTIGEKIANKCEGVPLAIRTIGGLLRTRVEDADEWSSLLNGDIWRLCKEEQSIMPDECIQLWMAQGYLACSTEMQSMEDVGNQYVNILLMRSLFQDASMDENGHIRYFKMHDLMHDLAMQVAGNDCYLDTEGEKWLENPFMWHLKLEPVLRWMHLKLANYGQ</sequence>
<keyword evidence="4" id="KW-0067">ATP-binding</keyword>
<dbReference type="Pfam" id="PF18052">
    <property type="entry name" value="Rx_N"/>
    <property type="match status" value="1"/>
</dbReference>
<dbReference type="InterPro" id="IPR002182">
    <property type="entry name" value="NB-ARC"/>
</dbReference>
<evidence type="ECO:0000256" key="2">
    <source>
        <dbReference type="ARBA" id="ARBA00022741"/>
    </source>
</evidence>
<dbReference type="Pfam" id="PF23559">
    <property type="entry name" value="WHD_DRP"/>
    <property type="match status" value="1"/>
</dbReference>
<evidence type="ECO:0000313" key="9">
    <source>
        <dbReference type="Proteomes" id="UP001341840"/>
    </source>
</evidence>
<dbReference type="Gene3D" id="1.20.5.4130">
    <property type="match status" value="1"/>
</dbReference>
<keyword evidence="3" id="KW-0611">Plant defense</keyword>
<evidence type="ECO:0000259" key="7">
    <source>
        <dbReference type="Pfam" id="PF23559"/>
    </source>
</evidence>
<evidence type="ECO:0000313" key="8">
    <source>
        <dbReference type="EMBL" id="MED6114156.1"/>
    </source>
</evidence>
<organism evidence="8 9">
    <name type="scientific">Stylosanthes scabra</name>
    <dbReference type="NCBI Taxonomy" id="79078"/>
    <lineage>
        <taxon>Eukaryota</taxon>
        <taxon>Viridiplantae</taxon>
        <taxon>Streptophyta</taxon>
        <taxon>Embryophyta</taxon>
        <taxon>Tracheophyta</taxon>
        <taxon>Spermatophyta</taxon>
        <taxon>Magnoliopsida</taxon>
        <taxon>eudicotyledons</taxon>
        <taxon>Gunneridae</taxon>
        <taxon>Pentapetalae</taxon>
        <taxon>rosids</taxon>
        <taxon>fabids</taxon>
        <taxon>Fabales</taxon>
        <taxon>Fabaceae</taxon>
        <taxon>Papilionoideae</taxon>
        <taxon>50 kb inversion clade</taxon>
        <taxon>dalbergioids sensu lato</taxon>
        <taxon>Dalbergieae</taxon>
        <taxon>Pterocarpus clade</taxon>
        <taxon>Stylosanthes</taxon>
    </lineage>
</organism>
<evidence type="ECO:0000256" key="4">
    <source>
        <dbReference type="ARBA" id="ARBA00022840"/>
    </source>
</evidence>
<dbReference type="Proteomes" id="UP001341840">
    <property type="component" value="Unassembled WGS sequence"/>
</dbReference>